<reference evidence="1" key="1">
    <citation type="journal article" date="2022" name="Int. J. Mol. Sci.">
        <title>Draft Genome of Tanacetum Coccineum: Genomic Comparison of Closely Related Tanacetum-Family Plants.</title>
        <authorList>
            <person name="Yamashiro T."/>
            <person name="Shiraishi A."/>
            <person name="Nakayama K."/>
            <person name="Satake H."/>
        </authorList>
    </citation>
    <scope>NUCLEOTIDE SEQUENCE</scope>
</reference>
<dbReference type="EMBL" id="BQNB010017216">
    <property type="protein sequence ID" value="GJT60632.1"/>
    <property type="molecule type" value="Genomic_DNA"/>
</dbReference>
<reference evidence="1" key="2">
    <citation type="submission" date="2022-01" db="EMBL/GenBank/DDBJ databases">
        <authorList>
            <person name="Yamashiro T."/>
            <person name="Shiraishi A."/>
            <person name="Satake H."/>
            <person name="Nakayama K."/>
        </authorList>
    </citation>
    <scope>NUCLEOTIDE SEQUENCE</scope>
</reference>
<evidence type="ECO:0000313" key="2">
    <source>
        <dbReference type="Proteomes" id="UP001151760"/>
    </source>
</evidence>
<comment type="caution">
    <text evidence="1">The sequence shown here is derived from an EMBL/GenBank/DDBJ whole genome shotgun (WGS) entry which is preliminary data.</text>
</comment>
<keyword evidence="2" id="KW-1185">Reference proteome</keyword>
<proteinExistence type="predicted"/>
<accession>A0ABQ5FBL2</accession>
<organism evidence="1 2">
    <name type="scientific">Tanacetum coccineum</name>
    <dbReference type="NCBI Taxonomy" id="301880"/>
    <lineage>
        <taxon>Eukaryota</taxon>
        <taxon>Viridiplantae</taxon>
        <taxon>Streptophyta</taxon>
        <taxon>Embryophyta</taxon>
        <taxon>Tracheophyta</taxon>
        <taxon>Spermatophyta</taxon>
        <taxon>Magnoliopsida</taxon>
        <taxon>eudicotyledons</taxon>
        <taxon>Gunneridae</taxon>
        <taxon>Pentapetalae</taxon>
        <taxon>asterids</taxon>
        <taxon>campanulids</taxon>
        <taxon>Asterales</taxon>
        <taxon>Asteraceae</taxon>
        <taxon>Asteroideae</taxon>
        <taxon>Anthemideae</taxon>
        <taxon>Anthemidinae</taxon>
        <taxon>Tanacetum</taxon>
    </lineage>
</organism>
<dbReference type="Proteomes" id="UP001151760">
    <property type="component" value="Unassembled WGS sequence"/>
</dbReference>
<protein>
    <submittedName>
        <fullName evidence="1">Uncharacterized protein</fullName>
    </submittedName>
</protein>
<gene>
    <name evidence="1" type="ORF">Tco_1004165</name>
</gene>
<sequence>MRKIRAALGFFKASVCNAVFCAKLEPADPTGAARPTDSAALASTLRNAIMRDLVRQTLLKKLETELQAEVTLANKLSCELTRVAEQMRIREIHMAMLHAMPLTSLNSYGLHALLMTHELTVLMKLQEAIDEEAILEEQILALMHRFADRFTDRRVEINNLMVLHDHPLVDYGKYALGCMIEADMKKCVYLKSVRDELLRSMEEKRQLMANYRDM</sequence>
<name>A0ABQ5FBL2_9ASTR</name>
<evidence type="ECO:0000313" key="1">
    <source>
        <dbReference type="EMBL" id="GJT60632.1"/>
    </source>
</evidence>